<dbReference type="KEGG" id="nba:CUN60_08230"/>
<evidence type="ECO:0000256" key="6">
    <source>
        <dbReference type="ARBA" id="ARBA00022630"/>
    </source>
</evidence>
<keyword evidence="19" id="KW-1185">Reference proteome</keyword>
<evidence type="ECO:0000256" key="4">
    <source>
        <dbReference type="ARBA" id="ARBA00013145"/>
    </source>
</evidence>
<keyword evidence="11 14" id="KW-0786">Thiamine pyrophosphate</keyword>
<comment type="similarity">
    <text evidence="3 14">Belongs to the TPP enzyme family.</text>
</comment>
<feature type="domain" description="Thiamine pyrophosphate enzyme TPP-binding" evidence="16">
    <location>
        <begin position="390"/>
        <end position="537"/>
    </location>
</feature>
<dbReference type="InterPro" id="IPR012001">
    <property type="entry name" value="Thiamin_PyroP_enz_TPP-bd_dom"/>
</dbReference>
<dbReference type="InterPro" id="IPR045229">
    <property type="entry name" value="TPP_enz"/>
</dbReference>
<dbReference type="EMBL" id="CP024847">
    <property type="protein sequence ID" value="AUR52282.1"/>
    <property type="molecule type" value="Genomic_DNA"/>
</dbReference>
<keyword evidence="9" id="KW-0274">FAD</keyword>
<keyword evidence="12 14" id="KW-0100">Branched-chain amino acid biosynthesis</keyword>
<evidence type="ECO:0000256" key="3">
    <source>
        <dbReference type="ARBA" id="ARBA00007812"/>
    </source>
</evidence>
<protein>
    <recommendedName>
        <fullName evidence="4 14">Acetolactate synthase</fullName>
        <ecNumber evidence="4 14">2.2.1.6</ecNumber>
    </recommendedName>
</protein>
<evidence type="ECO:0000256" key="1">
    <source>
        <dbReference type="ARBA" id="ARBA00004974"/>
    </source>
</evidence>
<dbReference type="Pfam" id="PF02776">
    <property type="entry name" value="TPP_enzyme_N"/>
    <property type="match status" value="1"/>
</dbReference>
<dbReference type="UniPathway" id="UPA00047">
    <property type="reaction ID" value="UER00055"/>
</dbReference>
<dbReference type="PROSITE" id="PS00187">
    <property type="entry name" value="TPP_ENZYMES"/>
    <property type="match status" value="1"/>
</dbReference>
<evidence type="ECO:0000259" key="17">
    <source>
        <dbReference type="Pfam" id="PF02776"/>
    </source>
</evidence>
<dbReference type="InterPro" id="IPR039368">
    <property type="entry name" value="AHAS_TPP"/>
</dbReference>
<evidence type="ECO:0000256" key="11">
    <source>
        <dbReference type="ARBA" id="ARBA00023052"/>
    </source>
</evidence>
<accession>A0A2I7N751</accession>
<dbReference type="FunFam" id="3.40.50.1220:FF:000008">
    <property type="entry name" value="Acetolactate synthase"/>
    <property type="match status" value="1"/>
</dbReference>
<feature type="domain" description="Thiamine pyrophosphate enzyme N-terminal TPP-binding" evidence="17">
    <location>
        <begin position="4"/>
        <end position="119"/>
    </location>
</feature>
<dbReference type="OrthoDB" id="2254214at2"/>
<dbReference type="RefSeq" id="WP_102951578.1">
    <property type="nucleotide sequence ID" value="NZ_CP024847.1"/>
</dbReference>
<dbReference type="GO" id="GO:0005948">
    <property type="term" value="C:acetolactate synthase complex"/>
    <property type="evidence" value="ECO:0007669"/>
    <property type="project" value="TreeGrafter"/>
</dbReference>
<dbReference type="SUPFAM" id="SSF52518">
    <property type="entry name" value="Thiamin diphosphate-binding fold (THDP-binding)"/>
    <property type="match status" value="2"/>
</dbReference>
<sequence length="561" mass="61734">MKINGAQAMLESLLAENVDVVFGYPGGAILPVYDALYGYRDKIHHVLVRHEQGAVIAAEGYAKSSGKVGVCFATSGPGATNLVTGIADAMLDSVPLVCVTGQVYSTLIGTDAFQEADIIGITLPITKWNVQVTRAEDIPAAMAKAFYYAREGRPGPVVVDITKDAQLGLLEEDFAYQLHQPRKEKVLKCSDMKFIEIADILNNAERPLILAGNGVGIAGAEDELLKLVDKATIPVACTLHGLHNFPSNHELFVGLLGMHGNYAPNIMTNRADVILAVGMRFDDRVTGNLTKYAKQAKIIHIDIDHAEINKNVKSYMHVHADAKYALTNLLRYVQPNKHQAWRELFLKLHQEEHEQVIVPELTMQKDTIRMSQAVNMVSEKTDGKAIVVSDVGQNQMVAMRYYKFKQSKSHISSGGLGTMGFALPAAIGAKMANPDREVICVSGDGGIQMNIQELAVISQEKLPVKILLLNNNYLGMVRQWQEMFHEERYSFVDLHNPDFIGIAKAYGIKGSTVSDPAQLEAAVDEMLNSKEAYFLEVIVEKREKVFPMMPQGSAVDEIRLS</sequence>
<feature type="domain" description="Thiamine pyrophosphate enzyme central" evidence="15">
    <location>
        <begin position="196"/>
        <end position="329"/>
    </location>
</feature>
<evidence type="ECO:0000256" key="13">
    <source>
        <dbReference type="ARBA" id="ARBA00048670"/>
    </source>
</evidence>
<evidence type="ECO:0000259" key="16">
    <source>
        <dbReference type="Pfam" id="PF02775"/>
    </source>
</evidence>
<evidence type="ECO:0000256" key="8">
    <source>
        <dbReference type="ARBA" id="ARBA00022723"/>
    </source>
</evidence>
<dbReference type="InterPro" id="IPR012000">
    <property type="entry name" value="Thiamin_PyroP_enz_cen_dom"/>
</dbReference>
<evidence type="ECO:0000256" key="14">
    <source>
        <dbReference type="RuleBase" id="RU003591"/>
    </source>
</evidence>
<evidence type="ECO:0000256" key="9">
    <source>
        <dbReference type="ARBA" id="ARBA00022827"/>
    </source>
</evidence>
<keyword evidence="7 14" id="KW-0808">Transferase</keyword>
<dbReference type="GO" id="GO:0003984">
    <property type="term" value="F:acetolactate synthase activity"/>
    <property type="evidence" value="ECO:0007669"/>
    <property type="project" value="UniProtKB-EC"/>
</dbReference>
<comment type="pathway">
    <text evidence="2 14">Amino-acid biosynthesis; L-valine biosynthesis; L-valine from pyruvate: step 1/4.</text>
</comment>
<dbReference type="PANTHER" id="PTHR18968">
    <property type="entry name" value="THIAMINE PYROPHOSPHATE ENZYMES"/>
    <property type="match status" value="1"/>
</dbReference>
<dbReference type="InterPro" id="IPR011766">
    <property type="entry name" value="TPP_enzyme_TPP-bd"/>
</dbReference>
<dbReference type="Pfam" id="PF00205">
    <property type="entry name" value="TPP_enzyme_M"/>
    <property type="match status" value="1"/>
</dbReference>
<reference evidence="19" key="1">
    <citation type="submission" date="2017-11" db="EMBL/GenBank/DDBJ databases">
        <authorList>
            <person name="Chan K.G."/>
            <person name="Lee L.S."/>
        </authorList>
    </citation>
    <scope>NUCLEOTIDE SEQUENCE [LARGE SCALE GENOMIC DNA]</scope>
    <source>
        <strain evidence="19">DSM 100970</strain>
    </source>
</reference>
<dbReference type="GO" id="GO:0030976">
    <property type="term" value="F:thiamine pyrophosphate binding"/>
    <property type="evidence" value="ECO:0007669"/>
    <property type="project" value="UniProtKB-UniRule"/>
</dbReference>
<dbReference type="InterPro" id="IPR000399">
    <property type="entry name" value="TPP-bd_CS"/>
</dbReference>
<evidence type="ECO:0000256" key="5">
    <source>
        <dbReference type="ARBA" id="ARBA00022605"/>
    </source>
</evidence>
<dbReference type="Gene3D" id="3.40.50.970">
    <property type="match status" value="2"/>
</dbReference>
<dbReference type="FunFam" id="3.40.50.970:FF:000016">
    <property type="entry name" value="Acetolactate synthase"/>
    <property type="match status" value="1"/>
</dbReference>
<organism evidence="18 19">
    <name type="scientific">Aquella oligotrophica</name>
    <dbReference type="NCBI Taxonomy" id="2067065"/>
    <lineage>
        <taxon>Bacteria</taxon>
        <taxon>Pseudomonadati</taxon>
        <taxon>Pseudomonadota</taxon>
        <taxon>Betaproteobacteria</taxon>
        <taxon>Neisseriales</taxon>
        <taxon>Neisseriaceae</taxon>
        <taxon>Aquella</taxon>
    </lineage>
</organism>
<dbReference type="InterPro" id="IPR029035">
    <property type="entry name" value="DHS-like_NAD/FAD-binding_dom"/>
</dbReference>
<dbReference type="Gene3D" id="3.40.50.1220">
    <property type="entry name" value="TPP-binding domain"/>
    <property type="match status" value="1"/>
</dbReference>
<dbReference type="CDD" id="cd02015">
    <property type="entry name" value="TPP_AHAS"/>
    <property type="match status" value="1"/>
</dbReference>
<name>A0A2I7N751_9NEIS</name>
<dbReference type="Proteomes" id="UP000236655">
    <property type="component" value="Chromosome"/>
</dbReference>
<dbReference type="GO" id="GO:0050660">
    <property type="term" value="F:flavin adenine dinucleotide binding"/>
    <property type="evidence" value="ECO:0007669"/>
    <property type="project" value="InterPro"/>
</dbReference>
<evidence type="ECO:0000256" key="12">
    <source>
        <dbReference type="ARBA" id="ARBA00023304"/>
    </source>
</evidence>
<dbReference type="InterPro" id="IPR012846">
    <property type="entry name" value="Acetolactate_synth_lsu"/>
</dbReference>
<dbReference type="CDD" id="cd07035">
    <property type="entry name" value="TPP_PYR_POX_like"/>
    <property type="match status" value="1"/>
</dbReference>
<dbReference type="EC" id="2.2.1.6" evidence="4 14"/>
<dbReference type="SUPFAM" id="SSF52467">
    <property type="entry name" value="DHS-like NAD/FAD-binding domain"/>
    <property type="match status" value="1"/>
</dbReference>
<dbReference type="AlphaFoldDB" id="A0A2I7N751"/>
<evidence type="ECO:0000313" key="19">
    <source>
        <dbReference type="Proteomes" id="UP000236655"/>
    </source>
</evidence>
<comment type="pathway">
    <text evidence="1 14">Amino-acid biosynthesis; L-isoleucine biosynthesis; L-isoleucine from 2-oxobutanoate: step 1/4.</text>
</comment>
<dbReference type="NCBIfam" id="TIGR00118">
    <property type="entry name" value="acolac_lg"/>
    <property type="match status" value="1"/>
</dbReference>
<evidence type="ECO:0000256" key="2">
    <source>
        <dbReference type="ARBA" id="ARBA00005025"/>
    </source>
</evidence>
<dbReference type="FunFam" id="3.40.50.970:FF:000007">
    <property type="entry name" value="Acetolactate synthase"/>
    <property type="match status" value="1"/>
</dbReference>
<dbReference type="UniPathway" id="UPA00049">
    <property type="reaction ID" value="UER00059"/>
</dbReference>
<evidence type="ECO:0000256" key="10">
    <source>
        <dbReference type="ARBA" id="ARBA00022842"/>
    </source>
</evidence>
<dbReference type="GO" id="GO:0009097">
    <property type="term" value="P:isoleucine biosynthetic process"/>
    <property type="evidence" value="ECO:0007669"/>
    <property type="project" value="UniProtKB-UniPathway"/>
</dbReference>
<dbReference type="GO" id="GO:0009099">
    <property type="term" value="P:L-valine biosynthetic process"/>
    <property type="evidence" value="ECO:0007669"/>
    <property type="project" value="UniProtKB-UniPathway"/>
</dbReference>
<keyword evidence="10 14" id="KW-0460">Magnesium</keyword>
<evidence type="ECO:0000256" key="7">
    <source>
        <dbReference type="ARBA" id="ARBA00022679"/>
    </source>
</evidence>
<evidence type="ECO:0000313" key="18">
    <source>
        <dbReference type="EMBL" id="AUR52282.1"/>
    </source>
</evidence>
<dbReference type="GO" id="GO:0000287">
    <property type="term" value="F:magnesium ion binding"/>
    <property type="evidence" value="ECO:0007669"/>
    <property type="project" value="UniProtKB-UniRule"/>
</dbReference>
<dbReference type="Pfam" id="PF02775">
    <property type="entry name" value="TPP_enzyme_C"/>
    <property type="match status" value="1"/>
</dbReference>
<comment type="cofactor">
    <cofactor evidence="14">
        <name>thiamine diphosphate</name>
        <dbReference type="ChEBI" id="CHEBI:58937"/>
    </cofactor>
    <text evidence="14">Binds 1 thiamine pyrophosphate per subunit.</text>
</comment>
<proteinExistence type="inferred from homology"/>
<evidence type="ECO:0000259" key="15">
    <source>
        <dbReference type="Pfam" id="PF00205"/>
    </source>
</evidence>
<dbReference type="InterPro" id="IPR029061">
    <property type="entry name" value="THDP-binding"/>
</dbReference>
<dbReference type="PANTHER" id="PTHR18968:SF13">
    <property type="entry name" value="ACETOLACTATE SYNTHASE CATALYTIC SUBUNIT, MITOCHONDRIAL"/>
    <property type="match status" value="1"/>
</dbReference>
<comment type="catalytic activity">
    <reaction evidence="13 14">
        <text>2 pyruvate + H(+) = (2S)-2-acetolactate + CO2</text>
        <dbReference type="Rhea" id="RHEA:25249"/>
        <dbReference type="ChEBI" id="CHEBI:15361"/>
        <dbReference type="ChEBI" id="CHEBI:15378"/>
        <dbReference type="ChEBI" id="CHEBI:16526"/>
        <dbReference type="ChEBI" id="CHEBI:58476"/>
        <dbReference type="EC" id="2.2.1.6"/>
    </reaction>
</comment>
<comment type="cofactor">
    <cofactor evidence="14">
        <name>Mg(2+)</name>
        <dbReference type="ChEBI" id="CHEBI:18420"/>
    </cofactor>
    <text evidence="14">Binds 1 Mg(2+) ion per subunit.</text>
</comment>
<keyword evidence="8 14" id="KW-0479">Metal-binding</keyword>
<keyword evidence="5 14" id="KW-0028">Amino-acid biosynthesis</keyword>
<gene>
    <name evidence="18" type="primary">ilvB</name>
    <name evidence="18" type="ORF">CUN60_08230</name>
</gene>
<keyword evidence="6" id="KW-0285">Flavoprotein</keyword>